<reference evidence="1 4" key="2">
    <citation type="submission" date="2019-12" db="EMBL/GenBank/DDBJ databases">
        <authorList>
            <person name="Zheng J."/>
        </authorList>
    </citation>
    <scope>NUCLEOTIDE SEQUENCE [LARGE SCALE GENOMIC DNA]</scope>
    <source>
        <strain evidence="1 4">DSM 27347</strain>
    </source>
</reference>
<evidence type="ECO:0000313" key="4">
    <source>
        <dbReference type="Proteomes" id="UP000436801"/>
    </source>
</evidence>
<organism evidence="2 3">
    <name type="scientific">Sphingomonas carotinifaciens</name>
    <dbReference type="NCBI Taxonomy" id="1166323"/>
    <lineage>
        <taxon>Bacteria</taxon>
        <taxon>Pseudomonadati</taxon>
        <taxon>Pseudomonadota</taxon>
        <taxon>Alphaproteobacteria</taxon>
        <taxon>Sphingomonadales</taxon>
        <taxon>Sphingomonadaceae</taxon>
        <taxon>Sphingomonas</taxon>
    </lineage>
</organism>
<dbReference type="Proteomes" id="UP000323502">
    <property type="component" value="Unassembled WGS sequence"/>
</dbReference>
<dbReference type="RefSeq" id="WP_149683020.1">
    <property type="nucleotide sequence ID" value="NZ_FNBI01000007.1"/>
</dbReference>
<proteinExistence type="predicted"/>
<accession>A0A1G7PNM5</accession>
<name>A0A1G7PNM5_9SPHN</name>
<reference evidence="2 3" key="1">
    <citation type="submission" date="2016-10" db="EMBL/GenBank/DDBJ databases">
        <authorList>
            <person name="Varghese N."/>
            <person name="Submissions S."/>
        </authorList>
    </citation>
    <scope>NUCLEOTIDE SEQUENCE [LARGE SCALE GENOMIC DNA]</scope>
    <source>
        <strain evidence="2 3">S7-754</strain>
    </source>
</reference>
<keyword evidence="3" id="KW-1185">Reference proteome</keyword>
<evidence type="ECO:0000313" key="3">
    <source>
        <dbReference type="Proteomes" id="UP000323502"/>
    </source>
</evidence>
<sequence>MQMPAYIDFDINALTDEITSEMRHRCNVIANTIAASEKLERYTATVTSFVRCINADFFAFIEQLDRKLRDQDFGSAKLTIDDDQPELVGSLLPYPEWTIRGFALLCGRLAITLNYKVAGEMVRSQDISARVLFFPNEGYLEWSEDSLEVFRSHRDKAVGKPEFGQEFFEDLVSRIGIKKRGFDIRHGENGDMMRFDPQILVLRKICLDPAWPGWPLG</sequence>
<dbReference type="EMBL" id="FNBI01000007">
    <property type="protein sequence ID" value="SDF87847.1"/>
    <property type="molecule type" value="Genomic_DNA"/>
</dbReference>
<gene>
    <name evidence="1" type="ORF">GQR91_18990</name>
    <name evidence="2" type="ORF">SAMN05216557_10711</name>
</gene>
<protein>
    <submittedName>
        <fullName evidence="2">Uncharacterized protein</fullName>
    </submittedName>
</protein>
<evidence type="ECO:0000313" key="2">
    <source>
        <dbReference type="EMBL" id="SDF87847.1"/>
    </source>
</evidence>
<dbReference type="EMBL" id="WSUT01000007">
    <property type="protein sequence ID" value="MWC45706.1"/>
    <property type="molecule type" value="Genomic_DNA"/>
</dbReference>
<dbReference type="Proteomes" id="UP000436801">
    <property type="component" value="Unassembled WGS sequence"/>
</dbReference>
<dbReference type="AlphaFoldDB" id="A0A1G7PNM5"/>
<evidence type="ECO:0000313" key="1">
    <source>
        <dbReference type="EMBL" id="MWC45706.1"/>
    </source>
</evidence>